<gene>
    <name evidence="3" type="ORF">QF118_07755</name>
</gene>
<evidence type="ECO:0000313" key="3">
    <source>
        <dbReference type="EMBL" id="WGW05431.1"/>
    </source>
</evidence>
<feature type="coiled-coil region" evidence="1">
    <location>
        <begin position="276"/>
        <end position="328"/>
    </location>
</feature>
<keyword evidence="1" id="KW-0175">Coiled coil</keyword>
<keyword evidence="4" id="KW-1185">Reference proteome</keyword>
<reference evidence="3 4" key="1">
    <citation type="submission" date="2023-05" db="EMBL/GenBank/DDBJ databases">
        <title>YMD87, complete Genome.</title>
        <authorList>
            <person name="Zhang J."/>
            <person name="Xu X."/>
        </authorList>
    </citation>
    <scope>NUCLEOTIDE SEQUENCE [LARGE SCALE GENOMIC DNA]</scope>
    <source>
        <strain evidence="3 4">YMD87</strain>
    </source>
</reference>
<name>A0ABY8QN33_9RHOB</name>
<proteinExistence type="predicted"/>
<evidence type="ECO:0000256" key="1">
    <source>
        <dbReference type="SAM" id="Coils"/>
    </source>
</evidence>
<dbReference type="EMBL" id="CP124616">
    <property type="protein sequence ID" value="WGW05431.1"/>
    <property type="molecule type" value="Genomic_DNA"/>
</dbReference>
<dbReference type="Proteomes" id="UP001241605">
    <property type="component" value="Chromosome"/>
</dbReference>
<evidence type="ECO:0000256" key="2">
    <source>
        <dbReference type="SAM" id="MobiDB-lite"/>
    </source>
</evidence>
<evidence type="ECO:0000313" key="4">
    <source>
        <dbReference type="Proteomes" id="UP001241605"/>
    </source>
</evidence>
<accession>A0ABY8QN33</accession>
<dbReference type="RefSeq" id="WP_282302055.1">
    <property type="nucleotide sequence ID" value="NZ_CP124616.1"/>
</dbReference>
<sequence length="482" mass="53145">MSYFATEFRVRADITQAKFAALAIAWARGMKNSELFSSDYAEDMSSDHALIMSESGETFALKKCLTKSGFVEGARYERTDADGLLWRSEIVLTNKGSAAALRVKAQCLSTTGNSRPKMPKKPYFVKMAIDDGWTVDDGAIPLADYAHSALALGSDFVSQALLHGGDNILPIIYLSAPFQTSGLNPDDISRYAFQMGGVAHIVVEPDRDFSSELMEKTGGRNPYGGTMALISPSNGVITRLYKGGKFSSDQDVLQAMCLKATDFISSKQAVFGWDWNDLLEETARQLRDRVSDSSEEHDTWQTLVQDQLKEKDEEILRLRRSVEELQSVILDTSNEDGNIISPEFSKVAGKEIYRNEFSDRIRFALSCVTQSGAPDLDERTLSVASKFLRTTQYSGGAKSMISRIKNCGNDSGKADARLIQILEEIGFTKRIDGGHPVLTPDPSLEGLKPQTFSNSPSDHRAGKNKASQIIKGLHLRKLDCDE</sequence>
<organism evidence="3 4">
    <name type="scientific">Tropicibacter oceani</name>
    <dbReference type="NCBI Taxonomy" id="3058420"/>
    <lineage>
        <taxon>Bacteria</taxon>
        <taxon>Pseudomonadati</taxon>
        <taxon>Pseudomonadota</taxon>
        <taxon>Alphaproteobacteria</taxon>
        <taxon>Rhodobacterales</taxon>
        <taxon>Roseobacteraceae</taxon>
        <taxon>Tropicibacter</taxon>
    </lineage>
</organism>
<protein>
    <submittedName>
        <fullName evidence="3">Uncharacterized protein</fullName>
    </submittedName>
</protein>
<feature type="region of interest" description="Disordered" evidence="2">
    <location>
        <begin position="432"/>
        <end position="466"/>
    </location>
</feature>